<sequence>MPSSSSSSSSSSSALQWLSLVGIIWLQSINGTNTNFPAYSSQLKNVLSMSQLELNNLAFASDAGKFLGWFSGIAAIYLPLWLVLMIGSLLGLIGYGVQFLFITNQISSPSYWQIFLLTVMAGNSICWINTVCYVVCIRNFPCHQQIAVGITTSYQGLSAKIYTDIVGAVFSSSPHRRAKAYLFLNSLLPLVVCVIVMPLVRDIDLMGRQRNMEAGFIFMFVITIATGIYAVISSLGSTSGGLSPLHNVIGTGVFLLIPLVIPIVEKMREIMSRKWNVNRERRVYNFTIEETNNEMGSLENGGVKEGEEIEASQVHEVRVREEIGVKLMVTRIDFWLYLFVYFFSATLGLVFLNNLGQIAESRGSSRTSSLVSLSSSFGFFGRLMPSLLDYFFSRSKYMISRPALIVALMAPIAGAFFLLLNPVNLSLFISTAIIGVCAGAITSIAVSITTELFGTKNFSVNHNVVVANISIGSFVFGYMSAIFYHKDGNHDGDGKCMGMACYRSTFIIWGCLCFLGSCLALMLYARTRKFYSQRS</sequence>
<dbReference type="EMBL" id="VIEB01001015">
    <property type="protein sequence ID" value="TQD76734.1"/>
    <property type="molecule type" value="Genomic_DNA"/>
</dbReference>
<name>A0A540KR75_MALBA</name>
<feature type="transmembrane region" description="Helical" evidence="5">
    <location>
        <begin position="427"/>
        <end position="453"/>
    </location>
</feature>
<feature type="chain" id="PRO_5021895449" evidence="6">
    <location>
        <begin position="32"/>
        <end position="535"/>
    </location>
</feature>
<feature type="domain" description="Nodulin-like" evidence="7">
    <location>
        <begin position="16"/>
        <end position="263"/>
    </location>
</feature>
<feature type="signal peptide" evidence="6">
    <location>
        <begin position="1"/>
        <end position="31"/>
    </location>
</feature>
<dbReference type="GO" id="GO:0016020">
    <property type="term" value="C:membrane"/>
    <property type="evidence" value="ECO:0007669"/>
    <property type="project" value="UniProtKB-SubCell"/>
</dbReference>
<dbReference type="SUPFAM" id="SSF103473">
    <property type="entry name" value="MFS general substrate transporter"/>
    <property type="match status" value="2"/>
</dbReference>
<evidence type="ECO:0000313" key="9">
    <source>
        <dbReference type="EMBL" id="TQD76734.1"/>
    </source>
</evidence>
<feature type="domain" description="NFD4 C-terminal" evidence="8">
    <location>
        <begin position="318"/>
        <end position="532"/>
    </location>
</feature>
<evidence type="ECO:0000256" key="6">
    <source>
        <dbReference type="SAM" id="SignalP"/>
    </source>
</evidence>
<dbReference type="AlphaFoldDB" id="A0A540KR75"/>
<evidence type="ECO:0000259" key="8">
    <source>
        <dbReference type="Pfam" id="PF23262"/>
    </source>
</evidence>
<keyword evidence="6" id="KW-0732">Signal</keyword>
<accession>A0A540KR75</accession>
<feature type="transmembrane region" description="Helical" evidence="5">
    <location>
        <begin position="76"/>
        <end position="102"/>
    </location>
</feature>
<feature type="transmembrane region" description="Helical" evidence="5">
    <location>
        <begin position="506"/>
        <end position="525"/>
    </location>
</feature>
<protein>
    <submittedName>
        <fullName evidence="9">Uncharacterized protein</fullName>
    </submittedName>
</protein>
<dbReference type="Proteomes" id="UP000315295">
    <property type="component" value="Unassembled WGS sequence"/>
</dbReference>
<organism evidence="9 10">
    <name type="scientific">Malus baccata</name>
    <name type="common">Siberian crab apple</name>
    <name type="synonym">Pyrus baccata</name>
    <dbReference type="NCBI Taxonomy" id="106549"/>
    <lineage>
        <taxon>Eukaryota</taxon>
        <taxon>Viridiplantae</taxon>
        <taxon>Streptophyta</taxon>
        <taxon>Embryophyta</taxon>
        <taxon>Tracheophyta</taxon>
        <taxon>Spermatophyta</taxon>
        <taxon>Magnoliopsida</taxon>
        <taxon>eudicotyledons</taxon>
        <taxon>Gunneridae</taxon>
        <taxon>Pentapetalae</taxon>
        <taxon>rosids</taxon>
        <taxon>fabids</taxon>
        <taxon>Rosales</taxon>
        <taxon>Rosaceae</taxon>
        <taxon>Amygdaloideae</taxon>
        <taxon>Maleae</taxon>
        <taxon>Malus</taxon>
    </lineage>
</organism>
<evidence type="ECO:0000256" key="3">
    <source>
        <dbReference type="ARBA" id="ARBA00022989"/>
    </source>
</evidence>
<keyword evidence="2 5" id="KW-0812">Transmembrane</keyword>
<feature type="transmembrane region" description="Helical" evidence="5">
    <location>
        <begin position="372"/>
        <end position="391"/>
    </location>
</feature>
<reference evidence="9 10" key="1">
    <citation type="journal article" date="2019" name="G3 (Bethesda)">
        <title>Sequencing of a Wild Apple (Malus baccata) Genome Unravels the Differences Between Cultivated and Wild Apple Species Regarding Disease Resistance and Cold Tolerance.</title>
        <authorList>
            <person name="Chen X."/>
        </authorList>
    </citation>
    <scope>NUCLEOTIDE SEQUENCE [LARGE SCALE GENOMIC DNA]</scope>
    <source>
        <strain evidence="10">cv. Shandingzi</strain>
        <tissue evidence="9">Leaves</tissue>
    </source>
</reference>
<evidence type="ECO:0000256" key="4">
    <source>
        <dbReference type="ARBA" id="ARBA00023136"/>
    </source>
</evidence>
<evidence type="ECO:0000259" key="7">
    <source>
        <dbReference type="Pfam" id="PF06813"/>
    </source>
</evidence>
<dbReference type="InterPro" id="IPR036259">
    <property type="entry name" value="MFS_trans_sf"/>
</dbReference>
<keyword evidence="10" id="KW-1185">Reference proteome</keyword>
<feature type="transmembrane region" description="Helical" evidence="5">
    <location>
        <begin position="114"/>
        <end position="140"/>
    </location>
</feature>
<dbReference type="PANTHER" id="PTHR21576:SF11">
    <property type="entry name" value="MAJOR FACILITATOR SUPERFAMILY PROTEIN"/>
    <property type="match status" value="1"/>
</dbReference>
<keyword evidence="4 5" id="KW-0472">Membrane</keyword>
<evidence type="ECO:0000256" key="2">
    <source>
        <dbReference type="ARBA" id="ARBA00022692"/>
    </source>
</evidence>
<keyword evidence="3 5" id="KW-1133">Transmembrane helix</keyword>
<feature type="transmembrane region" description="Helical" evidence="5">
    <location>
        <begin position="334"/>
        <end position="352"/>
    </location>
</feature>
<gene>
    <name evidence="9" type="ORF">C1H46_037723</name>
</gene>
<dbReference type="Pfam" id="PF06813">
    <property type="entry name" value="Nodulin-like"/>
    <property type="match status" value="1"/>
</dbReference>
<dbReference type="Pfam" id="PF23262">
    <property type="entry name" value="NFD4_C"/>
    <property type="match status" value="1"/>
</dbReference>
<feature type="transmembrane region" description="Helical" evidence="5">
    <location>
        <begin position="465"/>
        <end position="486"/>
    </location>
</feature>
<dbReference type="InterPro" id="IPR056555">
    <property type="entry name" value="NFD4_C"/>
</dbReference>
<feature type="transmembrane region" description="Helical" evidence="5">
    <location>
        <begin position="212"/>
        <end position="232"/>
    </location>
</feature>
<feature type="transmembrane region" description="Helical" evidence="5">
    <location>
        <begin position="403"/>
        <end position="421"/>
    </location>
</feature>
<evidence type="ECO:0000313" key="10">
    <source>
        <dbReference type="Proteomes" id="UP000315295"/>
    </source>
</evidence>
<comment type="subcellular location">
    <subcellularLocation>
        <location evidence="1">Membrane</location>
        <topology evidence="1">Multi-pass membrane protein</topology>
    </subcellularLocation>
</comment>
<comment type="caution">
    <text evidence="9">The sequence shown here is derived from an EMBL/GenBank/DDBJ whole genome shotgun (WGS) entry which is preliminary data.</text>
</comment>
<evidence type="ECO:0000256" key="1">
    <source>
        <dbReference type="ARBA" id="ARBA00004141"/>
    </source>
</evidence>
<feature type="transmembrane region" description="Helical" evidence="5">
    <location>
        <begin position="244"/>
        <end position="264"/>
    </location>
</feature>
<dbReference type="Gene3D" id="1.20.1250.20">
    <property type="entry name" value="MFS general substrate transporter like domains"/>
    <property type="match status" value="1"/>
</dbReference>
<dbReference type="PANTHER" id="PTHR21576">
    <property type="entry name" value="UNCHARACTERIZED NODULIN-LIKE PROTEIN"/>
    <property type="match status" value="1"/>
</dbReference>
<dbReference type="InterPro" id="IPR010658">
    <property type="entry name" value="Nodulin-like"/>
</dbReference>
<evidence type="ECO:0000256" key="5">
    <source>
        <dbReference type="SAM" id="Phobius"/>
    </source>
</evidence>
<feature type="transmembrane region" description="Helical" evidence="5">
    <location>
        <begin position="180"/>
        <end position="200"/>
    </location>
</feature>
<proteinExistence type="predicted"/>